<keyword evidence="4" id="KW-1133">Transmembrane helix</keyword>
<dbReference type="InterPro" id="IPR000109">
    <property type="entry name" value="POT_fam"/>
</dbReference>
<sequence length="112" mass="12525">MERVILSDMHPSRLRLFKGDDTRKPQFALKMTIGLLFSCMGVRIAAIVENFHRGMAIREAFPDQDQPRAITGMSAMGLLPQVFILGIAETLSSVGRSEFVHSQIPKSDIHSR</sequence>
<evidence type="ECO:0000256" key="3">
    <source>
        <dbReference type="ARBA" id="ARBA00022692"/>
    </source>
</evidence>
<evidence type="ECO:0000313" key="6">
    <source>
        <dbReference type="EMBL" id="KAF6135943.1"/>
    </source>
</evidence>
<gene>
    <name evidence="6" type="ORF">GIB67_006835</name>
</gene>
<dbReference type="PANTHER" id="PTHR11654">
    <property type="entry name" value="OLIGOPEPTIDE TRANSPORTER-RELATED"/>
    <property type="match status" value="1"/>
</dbReference>
<evidence type="ECO:0000256" key="2">
    <source>
        <dbReference type="ARBA" id="ARBA00005982"/>
    </source>
</evidence>
<dbReference type="InterPro" id="IPR036259">
    <property type="entry name" value="MFS_trans_sf"/>
</dbReference>
<keyword evidence="3" id="KW-0812">Transmembrane</keyword>
<evidence type="ECO:0000256" key="4">
    <source>
        <dbReference type="ARBA" id="ARBA00022989"/>
    </source>
</evidence>
<evidence type="ECO:0000256" key="1">
    <source>
        <dbReference type="ARBA" id="ARBA00004141"/>
    </source>
</evidence>
<evidence type="ECO:0000313" key="7">
    <source>
        <dbReference type="Proteomes" id="UP000541444"/>
    </source>
</evidence>
<proteinExistence type="inferred from homology"/>
<dbReference type="Proteomes" id="UP000541444">
    <property type="component" value="Unassembled WGS sequence"/>
</dbReference>
<protein>
    <submittedName>
        <fullName evidence="6">Uncharacterized protein</fullName>
    </submittedName>
</protein>
<comment type="caution">
    <text evidence="6">The sequence shown here is derived from an EMBL/GenBank/DDBJ whole genome shotgun (WGS) entry which is preliminary data.</text>
</comment>
<dbReference type="GO" id="GO:0016020">
    <property type="term" value="C:membrane"/>
    <property type="evidence" value="ECO:0007669"/>
    <property type="project" value="UniProtKB-SubCell"/>
</dbReference>
<dbReference type="Pfam" id="PF00854">
    <property type="entry name" value="PTR2"/>
    <property type="match status" value="1"/>
</dbReference>
<keyword evidence="7" id="KW-1185">Reference proteome</keyword>
<dbReference type="AlphaFoldDB" id="A0A7J7L015"/>
<keyword evidence="5" id="KW-0472">Membrane</keyword>
<comment type="similarity">
    <text evidence="2">Belongs to the major facilitator superfamily. Proton-dependent oligopeptide transporter (POT/PTR) (TC 2.A.17) family.</text>
</comment>
<comment type="subcellular location">
    <subcellularLocation>
        <location evidence="1">Membrane</location>
        <topology evidence="1">Multi-pass membrane protein</topology>
    </subcellularLocation>
</comment>
<reference evidence="6 7" key="1">
    <citation type="journal article" date="2020" name="IScience">
        <title>Genome Sequencing of the Endangered Kingdonia uniflora (Circaeasteraceae, Ranunculales) Reveals Potential Mechanisms of Evolutionary Specialization.</title>
        <authorList>
            <person name="Sun Y."/>
            <person name="Deng T."/>
            <person name="Zhang A."/>
            <person name="Moore M.J."/>
            <person name="Landis J.B."/>
            <person name="Lin N."/>
            <person name="Zhang H."/>
            <person name="Zhang X."/>
            <person name="Huang J."/>
            <person name="Zhang X."/>
            <person name="Sun H."/>
            <person name="Wang H."/>
        </authorList>
    </citation>
    <scope>NUCLEOTIDE SEQUENCE [LARGE SCALE GENOMIC DNA]</scope>
    <source>
        <strain evidence="6">TB1705</strain>
        <tissue evidence="6">Leaf</tissue>
    </source>
</reference>
<accession>A0A7J7L015</accession>
<dbReference type="OrthoDB" id="1730809at2759"/>
<dbReference type="GO" id="GO:0022857">
    <property type="term" value="F:transmembrane transporter activity"/>
    <property type="evidence" value="ECO:0007669"/>
    <property type="project" value="InterPro"/>
</dbReference>
<dbReference type="EMBL" id="JACGCM010002768">
    <property type="protein sequence ID" value="KAF6135943.1"/>
    <property type="molecule type" value="Genomic_DNA"/>
</dbReference>
<dbReference type="Gene3D" id="1.20.1250.20">
    <property type="entry name" value="MFS general substrate transporter like domains"/>
    <property type="match status" value="1"/>
</dbReference>
<name>A0A7J7L015_9MAGN</name>
<organism evidence="6 7">
    <name type="scientific">Kingdonia uniflora</name>
    <dbReference type="NCBI Taxonomy" id="39325"/>
    <lineage>
        <taxon>Eukaryota</taxon>
        <taxon>Viridiplantae</taxon>
        <taxon>Streptophyta</taxon>
        <taxon>Embryophyta</taxon>
        <taxon>Tracheophyta</taxon>
        <taxon>Spermatophyta</taxon>
        <taxon>Magnoliopsida</taxon>
        <taxon>Ranunculales</taxon>
        <taxon>Circaeasteraceae</taxon>
        <taxon>Kingdonia</taxon>
    </lineage>
</organism>
<evidence type="ECO:0000256" key="5">
    <source>
        <dbReference type="ARBA" id="ARBA00023136"/>
    </source>
</evidence>